<comment type="caution">
    <text evidence="2">The sequence shown here is derived from an EMBL/GenBank/DDBJ whole genome shotgun (WGS) entry which is preliminary data.</text>
</comment>
<dbReference type="Pfam" id="PF05099">
    <property type="entry name" value="TerB"/>
    <property type="match status" value="1"/>
</dbReference>
<dbReference type="PROSITE" id="PS50076">
    <property type="entry name" value="DNAJ_2"/>
    <property type="match status" value="1"/>
</dbReference>
<dbReference type="SMART" id="SM00271">
    <property type="entry name" value="DnaJ"/>
    <property type="match status" value="1"/>
</dbReference>
<keyword evidence="3" id="KW-1185">Reference proteome</keyword>
<dbReference type="Gene3D" id="1.10.287.110">
    <property type="entry name" value="DnaJ domain"/>
    <property type="match status" value="1"/>
</dbReference>
<dbReference type="SUPFAM" id="SSF158682">
    <property type="entry name" value="TerB-like"/>
    <property type="match status" value="1"/>
</dbReference>
<feature type="domain" description="J" evidence="1">
    <location>
        <begin position="162"/>
        <end position="226"/>
    </location>
</feature>
<dbReference type="CDD" id="cd07316">
    <property type="entry name" value="terB_like_DjlA"/>
    <property type="match status" value="1"/>
</dbReference>
<evidence type="ECO:0000259" key="1">
    <source>
        <dbReference type="PROSITE" id="PS50076"/>
    </source>
</evidence>
<dbReference type="RefSeq" id="WP_326299327.1">
    <property type="nucleotide sequence ID" value="NZ_JAYLLH010000045.1"/>
</dbReference>
<dbReference type="InterPro" id="IPR007791">
    <property type="entry name" value="DjlA_N"/>
</dbReference>
<dbReference type="InterPro" id="IPR001623">
    <property type="entry name" value="DnaJ_domain"/>
</dbReference>
<evidence type="ECO:0000313" key="2">
    <source>
        <dbReference type="EMBL" id="MEC3863258.1"/>
    </source>
</evidence>
<dbReference type="Gene3D" id="1.10.3680.10">
    <property type="entry name" value="TerB-like"/>
    <property type="match status" value="1"/>
</dbReference>
<sequence length="227" mass="25310">MSIWTRITTALAALAKGEGLSAVFDHLRTPPERSVGFTIAVIALSAKMAKADGLVTKDEVTAFREVFQIAPEDEAGAARVFNLARQDVAGFDDYARRIRTMFDADSATLRDLLEGLFHIAMADGKYHPNEDMFLETVAGIFEVEERAFKALRARFVPDARPDPYTVLGVSPDMPLTEIRKRWRQLVRESHPDAMQARGVPVEAVKLSEKRLIDINHAWQEISQKASA</sequence>
<dbReference type="Proteomes" id="UP001348149">
    <property type="component" value="Unassembled WGS sequence"/>
</dbReference>
<dbReference type="InterPro" id="IPR036869">
    <property type="entry name" value="J_dom_sf"/>
</dbReference>
<proteinExistence type="predicted"/>
<protein>
    <submittedName>
        <fullName evidence="2">Molecular chaperone DjiA</fullName>
    </submittedName>
</protein>
<organism evidence="2 3">
    <name type="scientific">Mesobacterium hydrothermale</name>
    <dbReference type="NCBI Taxonomy" id="3111907"/>
    <lineage>
        <taxon>Bacteria</taxon>
        <taxon>Pseudomonadati</taxon>
        <taxon>Pseudomonadota</taxon>
        <taxon>Alphaproteobacteria</taxon>
        <taxon>Rhodobacterales</taxon>
        <taxon>Roseobacteraceae</taxon>
        <taxon>Mesobacterium</taxon>
    </lineage>
</organism>
<gene>
    <name evidence="2" type="ORF">VK792_18350</name>
</gene>
<dbReference type="CDD" id="cd06257">
    <property type="entry name" value="DnaJ"/>
    <property type="match status" value="1"/>
</dbReference>
<name>A0ABU6HP69_9RHOB</name>
<dbReference type="Pfam" id="PF00226">
    <property type="entry name" value="DnaJ"/>
    <property type="match status" value="1"/>
</dbReference>
<accession>A0ABU6HP69</accession>
<reference evidence="2 3" key="1">
    <citation type="submission" date="2024-01" db="EMBL/GenBank/DDBJ databases">
        <title>Mesobacterium rodlantinim sp. nov., isolated from shallow sea hydrothermal systems off Kueishantao Island.</title>
        <authorList>
            <person name="Su Z."/>
            <person name="Tang K."/>
        </authorList>
    </citation>
    <scope>NUCLEOTIDE SEQUENCE [LARGE SCALE GENOMIC DNA]</scope>
    <source>
        <strain evidence="2 3">TK19101</strain>
    </source>
</reference>
<dbReference type="InterPro" id="IPR029024">
    <property type="entry name" value="TerB-like"/>
</dbReference>
<dbReference type="EMBL" id="JAYLLH010000045">
    <property type="protein sequence ID" value="MEC3863258.1"/>
    <property type="molecule type" value="Genomic_DNA"/>
</dbReference>
<evidence type="ECO:0000313" key="3">
    <source>
        <dbReference type="Proteomes" id="UP001348149"/>
    </source>
</evidence>
<dbReference type="SUPFAM" id="SSF46565">
    <property type="entry name" value="Chaperone J-domain"/>
    <property type="match status" value="1"/>
</dbReference>